<sequence>MSTSDQLAAAVGAPSAPVAKPKTKAPIIVQQVLSDQFKKQLALAVPKHLSADRMARIAATEVRKTPALLNTTPASFLGAVMQSAQLGLEPGSALGQAYLVPYGNQCQLILGYRGMIDLARRSGQVLSLSAFAVHEGDEFNYQLGLHPDIHHVPSCEADRVKKPITFVYAVANLRGGGYQFEVMSRAEVEAVKAKAKSKNIWNSYFEQMALKTVIRRLFKYLPVSIEALQVANVDAKREAGERIDPNDVIDINAISVEDFKDIEDAEVVGTSQDAPAETINK</sequence>
<dbReference type="NCBIfam" id="TIGR00616">
    <property type="entry name" value="rect"/>
    <property type="match status" value="1"/>
</dbReference>
<organism evidence="1">
    <name type="scientific">Myoviridae sp. ct5ra14</name>
    <dbReference type="NCBI Taxonomy" id="2827659"/>
    <lineage>
        <taxon>Viruses</taxon>
        <taxon>Duplodnaviria</taxon>
        <taxon>Heunggongvirae</taxon>
        <taxon>Uroviricota</taxon>
        <taxon>Caudoviricetes</taxon>
    </lineage>
</organism>
<dbReference type="InterPro" id="IPR004590">
    <property type="entry name" value="ssDNA_annealing_RecT"/>
</dbReference>
<name>A0A8S5T1J3_9CAUD</name>
<evidence type="ECO:0000313" key="1">
    <source>
        <dbReference type="EMBL" id="DAF57189.1"/>
    </source>
</evidence>
<dbReference type="EMBL" id="BK032730">
    <property type="protein sequence ID" value="DAF57189.1"/>
    <property type="molecule type" value="Genomic_DNA"/>
</dbReference>
<dbReference type="Pfam" id="PF03837">
    <property type="entry name" value="RecT"/>
    <property type="match status" value="1"/>
</dbReference>
<protein>
    <submittedName>
        <fullName evidence="1">RecT protein</fullName>
    </submittedName>
</protein>
<reference evidence="1" key="1">
    <citation type="journal article" date="2021" name="Proc. Natl. Acad. Sci. U.S.A.">
        <title>A Catalog of Tens of Thousands of Viruses from Human Metagenomes Reveals Hidden Associations with Chronic Diseases.</title>
        <authorList>
            <person name="Tisza M.J."/>
            <person name="Buck C.B."/>
        </authorList>
    </citation>
    <scope>NUCLEOTIDE SEQUENCE</scope>
    <source>
        <strain evidence="1">Ct5ra14</strain>
    </source>
</reference>
<proteinExistence type="predicted"/>
<accession>A0A8S5T1J3</accession>
<dbReference type="GO" id="GO:0003677">
    <property type="term" value="F:DNA binding"/>
    <property type="evidence" value="ECO:0007669"/>
    <property type="project" value="InterPro"/>
</dbReference>
<dbReference type="InterPro" id="IPR018330">
    <property type="entry name" value="RecT_fam"/>
</dbReference>
<dbReference type="GO" id="GO:0006259">
    <property type="term" value="P:DNA metabolic process"/>
    <property type="evidence" value="ECO:0007669"/>
    <property type="project" value="InterPro"/>
</dbReference>